<keyword evidence="10" id="KW-1185">Reference proteome</keyword>
<keyword evidence="5 7" id="KW-0274">FAD</keyword>
<name>A0AAV1KG31_9NEOP</name>
<evidence type="ECO:0000256" key="2">
    <source>
        <dbReference type="ARBA" id="ARBA00004253"/>
    </source>
</evidence>
<dbReference type="GO" id="GO:0005782">
    <property type="term" value="C:peroxisomal matrix"/>
    <property type="evidence" value="ECO:0007669"/>
    <property type="project" value="UniProtKB-SubCell"/>
</dbReference>
<dbReference type="PANTHER" id="PTHR11530:SF11">
    <property type="entry name" value="D-ASPARTATE OXIDASE"/>
    <property type="match status" value="1"/>
</dbReference>
<feature type="binding site" evidence="7">
    <location>
        <begin position="304"/>
        <end position="309"/>
    </location>
    <ligand>
        <name>FAD</name>
        <dbReference type="ChEBI" id="CHEBI:57692"/>
    </ligand>
</feature>
<reference evidence="9 10" key="1">
    <citation type="submission" date="2023-11" db="EMBL/GenBank/DDBJ databases">
        <authorList>
            <person name="Hedman E."/>
            <person name="Englund M."/>
            <person name="Stromberg M."/>
            <person name="Nyberg Akerstrom W."/>
            <person name="Nylinder S."/>
            <person name="Jareborg N."/>
            <person name="Kallberg Y."/>
            <person name="Kronander E."/>
        </authorList>
    </citation>
    <scope>NUCLEOTIDE SEQUENCE [LARGE SCALE GENOMIC DNA]</scope>
</reference>
<evidence type="ECO:0000313" key="9">
    <source>
        <dbReference type="EMBL" id="CAK1581299.1"/>
    </source>
</evidence>
<evidence type="ECO:0000256" key="7">
    <source>
        <dbReference type="PIRSR" id="PIRSR000189-1"/>
    </source>
</evidence>
<feature type="binding site" evidence="7">
    <location>
        <position position="224"/>
    </location>
    <ligand>
        <name>D-dopa</name>
        <dbReference type="ChEBI" id="CHEBI:149689"/>
    </ligand>
</feature>
<dbReference type="GO" id="GO:0019478">
    <property type="term" value="P:D-amino acid catabolic process"/>
    <property type="evidence" value="ECO:0007669"/>
    <property type="project" value="TreeGrafter"/>
</dbReference>
<protein>
    <recommendedName>
        <fullName evidence="8">FAD dependent oxidoreductase domain-containing protein</fullName>
    </recommendedName>
</protein>
<evidence type="ECO:0000256" key="6">
    <source>
        <dbReference type="ARBA" id="ARBA00023002"/>
    </source>
</evidence>
<dbReference type="AlphaFoldDB" id="A0AAV1KG31"/>
<evidence type="ECO:0000256" key="4">
    <source>
        <dbReference type="ARBA" id="ARBA00022630"/>
    </source>
</evidence>
<dbReference type="GO" id="GO:0003884">
    <property type="term" value="F:D-amino-acid oxidase activity"/>
    <property type="evidence" value="ECO:0007669"/>
    <property type="project" value="InterPro"/>
</dbReference>
<evidence type="ECO:0000256" key="3">
    <source>
        <dbReference type="ARBA" id="ARBA00006730"/>
    </source>
</evidence>
<organism evidence="9 10">
    <name type="scientific">Parnassius mnemosyne</name>
    <name type="common">clouded apollo</name>
    <dbReference type="NCBI Taxonomy" id="213953"/>
    <lineage>
        <taxon>Eukaryota</taxon>
        <taxon>Metazoa</taxon>
        <taxon>Ecdysozoa</taxon>
        <taxon>Arthropoda</taxon>
        <taxon>Hexapoda</taxon>
        <taxon>Insecta</taxon>
        <taxon>Pterygota</taxon>
        <taxon>Neoptera</taxon>
        <taxon>Endopterygota</taxon>
        <taxon>Lepidoptera</taxon>
        <taxon>Glossata</taxon>
        <taxon>Ditrysia</taxon>
        <taxon>Papilionoidea</taxon>
        <taxon>Papilionidae</taxon>
        <taxon>Parnassiinae</taxon>
        <taxon>Parnassini</taxon>
        <taxon>Parnassius</taxon>
        <taxon>Driopa</taxon>
    </lineage>
</organism>
<comment type="similarity">
    <text evidence="3">Belongs to the DAMOX/DASOX family.</text>
</comment>
<dbReference type="InterPro" id="IPR006076">
    <property type="entry name" value="FAD-dep_OxRdtase"/>
</dbReference>
<feature type="binding site" evidence="7">
    <location>
        <position position="279"/>
    </location>
    <ligand>
        <name>D-dopa</name>
        <dbReference type="ChEBI" id="CHEBI:149689"/>
    </ligand>
</feature>
<gene>
    <name evidence="9" type="ORF">PARMNEM_LOCUS2985</name>
</gene>
<comment type="subcellular location">
    <subcellularLocation>
        <location evidence="2">Peroxisome matrix</location>
    </subcellularLocation>
</comment>
<dbReference type="EMBL" id="CAVLGL010000024">
    <property type="protein sequence ID" value="CAK1581299.1"/>
    <property type="molecule type" value="Genomic_DNA"/>
</dbReference>
<comment type="caution">
    <text evidence="9">The sequence shown here is derived from an EMBL/GenBank/DDBJ whole genome shotgun (WGS) entry which is preliminary data.</text>
</comment>
<evidence type="ECO:0000256" key="5">
    <source>
        <dbReference type="ARBA" id="ARBA00022827"/>
    </source>
</evidence>
<keyword evidence="6" id="KW-0560">Oxidoreductase</keyword>
<comment type="cofactor">
    <cofactor evidence="1 7">
        <name>FAD</name>
        <dbReference type="ChEBI" id="CHEBI:57692"/>
    </cofactor>
</comment>
<feature type="binding site" evidence="7">
    <location>
        <position position="184"/>
    </location>
    <ligand>
        <name>FAD</name>
        <dbReference type="ChEBI" id="CHEBI:57692"/>
    </ligand>
</feature>
<sequence length="338" mass="38408">MIKIAVLGAGVNGLTCALKVKEKYPNFDVTLFSDKFTPDTTGDGSGGLWYPYLCGNTSQEQLMKWGGETYVFLHDLWYQGGNHISVMPMYELYRKKRETQRPLWADLVFGFRELDMRQLDYLSRMHSINYAAGRTFTTFVIQAPKLMEYLYMRYNRLKGKVVNAKLASLSDPILHNFQVVINCTGLSARDIVPDSRVFPIRGQIARVKAPWLNYTIIDEDSGHYIIPNDAICVLGGTHQENDYRTEIDDSNTEFILDGCRQMIPGLEHAELMKHWAGLRPGRDAVRLEAEERDGKIYIHNYGHGGSGLTLFWGCGNNVLQLLEKHLSSIKPTTTNSKL</sequence>
<dbReference type="Pfam" id="PF01266">
    <property type="entry name" value="DAO"/>
    <property type="match status" value="1"/>
</dbReference>
<keyword evidence="4" id="KW-0285">Flavoprotein</keyword>
<dbReference type="Gene3D" id="3.40.50.720">
    <property type="entry name" value="NAD(P)-binding Rossmann-like Domain"/>
    <property type="match status" value="1"/>
</dbReference>
<dbReference type="Gene3D" id="3.30.9.10">
    <property type="entry name" value="D-Amino Acid Oxidase, subunit A, domain 2"/>
    <property type="match status" value="1"/>
</dbReference>
<feature type="binding site" evidence="7">
    <location>
        <position position="305"/>
    </location>
    <ligand>
        <name>D-dopa</name>
        <dbReference type="ChEBI" id="CHEBI:149689"/>
    </ligand>
</feature>
<accession>A0AAV1KG31</accession>
<dbReference type="PANTHER" id="PTHR11530">
    <property type="entry name" value="D-AMINO ACID OXIDASE"/>
    <property type="match status" value="1"/>
</dbReference>
<evidence type="ECO:0000256" key="1">
    <source>
        <dbReference type="ARBA" id="ARBA00001974"/>
    </source>
</evidence>
<evidence type="ECO:0000259" key="8">
    <source>
        <dbReference type="Pfam" id="PF01266"/>
    </source>
</evidence>
<dbReference type="PIRSF" id="PIRSF000189">
    <property type="entry name" value="D-aa_oxidase"/>
    <property type="match status" value="1"/>
</dbReference>
<evidence type="ECO:0000313" key="10">
    <source>
        <dbReference type="Proteomes" id="UP001314205"/>
    </source>
</evidence>
<dbReference type="SUPFAM" id="SSF54373">
    <property type="entry name" value="FAD-linked reductases, C-terminal domain"/>
    <property type="match status" value="1"/>
</dbReference>
<dbReference type="GO" id="GO:0071949">
    <property type="term" value="F:FAD binding"/>
    <property type="evidence" value="ECO:0007669"/>
    <property type="project" value="InterPro"/>
</dbReference>
<proteinExistence type="inferred from homology"/>
<dbReference type="Proteomes" id="UP001314205">
    <property type="component" value="Unassembled WGS sequence"/>
</dbReference>
<dbReference type="SUPFAM" id="SSF51971">
    <property type="entry name" value="Nucleotide-binding domain"/>
    <property type="match status" value="1"/>
</dbReference>
<feature type="domain" description="FAD dependent oxidoreductase" evidence="8">
    <location>
        <begin position="3"/>
        <end position="316"/>
    </location>
</feature>
<dbReference type="InterPro" id="IPR023209">
    <property type="entry name" value="DAO"/>
</dbReference>